<evidence type="ECO:0000313" key="3">
    <source>
        <dbReference type="Proteomes" id="UP000299102"/>
    </source>
</evidence>
<keyword evidence="3" id="KW-1185">Reference proteome</keyword>
<feature type="compositionally biased region" description="Low complexity" evidence="1">
    <location>
        <begin position="57"/>
        <end position="69"/>
    </location>
</feature>
<comment type="caution">
    <text evidence="2">The sequence shown here is derived from an EMBL/GenBank/DDBJ whole genome shotgun (WGS) entry which is preliminary data.</text>
</comment>
<proteinExistence type="predicted"/>
<sequence>MVMAAAGRDISSPGPAPPTASGGIRMKRDRGSVVKRKCSEPPPEGAAAGDEGDTRRAGAAVGTRARLII</sequence>
<evidence type="ECO:0000313" key="2">
    <source>
        <dbReference type="EMBL" id="GBP11000.1"/>
    </source>
</evidence>
<dbReference type="Proteomes" id="UP000299102">
    <property type="component" value="Unassembled WGS sequence"/>
</dbReference>
<dbReference type="EMBL" id="BGZK01000044">
    <property type="protein sequence ID" value="GBP11000.1"/>
    <property type="molecule type" value="Genomic_DNA"/>
</dbReference>
<organism evidence="2 3">
    <name type="scientific">Eumeta variegata</name>
    <name type="common">Bagworm moth</name>
    <name type="synonym">Eumeta japonica</name>
    <dbReference type="NCBI Taxonomy" id="151549"/>
    <lineage>
        <taxon>Eukaryota</taxon>
        <taxon>Metazoa</taxon>
        <taxon>Ecdysozoa</taxon>
        <taxon>Arthropoda</taxon>
        <taxon>Hexapoda</taxon>
        <taxon>Insecta</taxon>
        <taxon>Pterygota</taxon>
        <taxon>Neoptera</taxon>
        <taxon>Endopterygota</taxon>
        <taxon>Lepidoptera</taxon>
        <taxon>Glossata</taxon>
        <taxon>Ditrysia</taxon>
        <taxon>Tineoidea</taxon>
        <taxon>Psychidae</taxon>
        <taxon>Oiketicinae</taxon>
        <taxon>Eumeta</taxon>
    </lineage>
</organism>
<reference evidence="2 3" key="1">
    <citation type="journal article" date="2019" name="Commun. Biol.">
        <title>The bagworm genome reveals a unique fibroin gene that provides high tensile strength.</title>
        <authorList>
            <person name="Kono N."/>
            <person name="Nakamura H."/>
            <person name="Ohtoshi R."/>
            <person name="Tomita M."/>
            <person name="Numata K."/>
            <person name="Arakawa K."/>
        </authorList>
    </citation>
    <scope>NUCLEOTIDE SEQUENCE [LARGE SCALE GENOMIC DNA]</scope>
</reference>
<evidence type="ECO:0000256" key="1">
    <source>
        <dbReference type="SAM" id="MobiDB-lite"/>
    </source>
</evidence>
<feature type="region of interest" description="Disordered" evidence="1">
    <location>
        <begin position="1"/>
        <end position="69"/>
    </location>
</feature>
<feature type="compositionally biased region" description="Basic residues" evidence="1">
    <location>
        <begin position="25"/>
        <end position="36"/>
    </location>
</feature>
<accession>A0A4C1TBN6</accession>
<protein>
    <submittedName>
        <fullName evidence="2">Uncharacterized protein</fullName>
    </submittedName>
</protein>
<dbReference type="AlphaFoldDB" id="A0A4C1TBN6"/>
<gene>
    <name evidence="2" type="ORF">EVAR_79681_1</name>
</gene>
<name>A0A4C1TBN6_EUMVA</name>